<accession>A0A4U9W706</accession>
<dbReference type="SUPFAM" id="SSF109854">
    <property type="entry name" value="DinB/YfiT-like putative metalloenzymes"/>
    <property type="match status" value="1"/>
</dbReference>
<dbReference type="RefSeq" id="WP_037532181.1">
    <property type="nucleotide sequence ID" value="NZ_CP141191.1"/>
</dbReference>
<dbReference type="Gene3D" id="1.20.120.450">
    <property type="entry name" value="dinb family like domain"/>
    <property type="match status" value="1"/>
</dbReference>
<dbReference type="KEGG" id="stha:NCTC11429_05132"/>
<name>A0A4U9W706_9SPHI</name>
<dbReference type="STRING" id="1123265.GCA_000686625_00469"/>
<dbReference type="Proteomes" id="UP000308196">
    <property type="component" value="Chromosome"/>
</dbReference>
<protein>
    <submittedName>
        <fullName evidence="1">Protein of uncharacterized function (DUF1572)</fullName>
    </submittedName>
</protein>
<proteinExistence type="predicted"/>
<gene>
    <name evidence="1" type="ORF">NCTC11429_05132</name>
</gene>
<reference evidence="1 2" key="1">
    <citation type="submission" date="2019-05" db="EMBL/GenBank/DDBJ databases">
        <authorList>
            <consortium name="Pathogen Informatics"/>
        </authorList>
    </citation>
    <scope>NUCLEOTIDE SEQUENCE [LARGE SCALE GENOMIC DNA]</scope>
    <source>
        <strain evidence="1 2">NCTC11429</strain>
    </source>
</reference>
<organism evidence="1 2">
    <name type="scientific">Sphingobacterium thalpophilum</name>
    <dbReference type="NCBI Taxonomy" id="259"/>
    <lineage>
        <taxon>Bacteria</taxon>
        <taxon>Pseudomonadati</taxon>
        <taxon>Bacteroidota</taxon>
        <taxon>Sphingobacteriia</taxon>
        <taxon>Sphingobacteriales</taxon>
        <taxon>Sphingobacteriaceae</taxon>
        <taxon>Sphingobacterium</taxon>
    </lineage>
</organism>
<dbReference type="EMBL" id="LR590484">
    <property type="protein sequence ID" value="VTR54640.1"/>
    <property type="molecule type" value="Genomic_DNA"/>
</dbReference>
<dbReference type="InterPro" id="IPR034660">
    <property type="entry name" value="DinB/YfiT-like"/>
</dbReference>
<dbReference type="InterPro" id="IPR011466">
    <property type="entry name" value="DUF1572"/>
</dbReference>
<evidence type="ECO:0000313" key="1">
    <source>
        <dbReference type="EMBL" id="VTR54640.1"/>
    </source>
</evidence>
<evidence type="ECO:0000313" key="2">
    <source>
        <dbReference type="Proteomes" id="UP000308196"/>
    </source>
</evidence>
<dbReference type="AlphaFoldDB" id="A0A4U9W706"/>
<dbReference type="GeneID" id="78465678"/>
<sequence>MDNFLASSLKQFRDFKSLGDRTFSQLNDEQLFWQFNASSNSIAHIVKHLHGNMLSRWTDFLHSDGEKAGRNRDMEFENTDMSRQELLGLWERGWECLFEALEALSTQDLSKTILIRGEEHTVLEAVHRQLAHYPYHVGQIVYIGKMCLDEQWASLSIPKGRSENYNQEKFAQKKR</sequence>
<dbReference type="Pfam" id="PF07609">
    <property type="entry name" value="DUF1572"/>
    <property type="match status" value="1"/>
</dbReference>